<keyword evidence="2" id="KW-1133">Transmembrane helix</keyword>
<dbReference type="InterPro" id="IPR046342">
    <property type="entry name" value="CBS_dom_sf"/>
</dbReference>
<dbReference type="PANTHER" id="PTHR33741:SF5">
    <property type="entry name" value="TRANSMEMBRANE PROTEIN DDB_G0269096-RELATED"/>
    <property type="match status" value="1"/>
</dbReference>
<dbReference type="Pfam" id="PF04982">
    <property type="entry name" value="TM_HPP"/>
    <property type="match status" value="1"/>
</dbReference>
<gene>
    <name evidence="4" type="ORF">HNQ01_003921</name>
</gene>
<feature type="transmembrane region" description="Helical" evidence="2">
    <location>
        <begin position="32"/>
        <end position="51"/>
    </location>
</feature>
<keyword evidence="2" id="KW-0812">Transmembrane</keyword>
<dbReference type="PANTHER" id="PTHR33741">
    <property type="entry name" value="TRANSMEMBRANE PROTEIN DDB_G0269096-RELATED"/>
    <property type="match status" value="1"/>
</dbReference>
<dbReference type="EMBL" id="JABSNM010000024">
    <property type="protein sequence ID" value="NRT58155.1"/>
    <property type="molecule type" value="Genomic_DNA"/>
</dbReference>
<proteinExistence type="predicted"/>
<dbReference type="SMART" id="SM00116">
    <property type="entry name" value="CBS"/>
    <property type="match status" value="2"/>
</dbReference>
<dbReference type="InterPro" id="IPR007065">
    <property type="entry name" value="HPP"/>
</dbReference>
<evidence type="ECO:0000313" key="4">
    <source>
        <dbReference type="EMBL" id="NRT58155.1"/>
    </source>
</evidence>
<dbReference type="CDD" id="cd04600">
    <property type="entry name" value="CBS_pair_HPP_assoc"/>
    <property type="match status" value="1"/>
</dbReference>
<feature type="transmembrane region" description="Helical" evidence="2">
    <location>
        <begin position="149"/>
        <end position="168"/>
    </location>
</feature>
<comment type="caution">
    <text evidence="4">The sequence shown here is derived from an EMBL/GenBank/DDBJ whole genome shotgun (WGS) entry which is preliminary data.</text>
</comment>
<name>A0ABX2G747_9BURK</name>
<feature type="transmembrane region" description="Helical" evidence="2">
    <location>
        <begin position="57"/>
        <end position="76"/>
    </location>
</feature>
<dbReference type="SUPFAM" id="SSF54631">
    <property type="entry name" value="CBS-domain pair"/>
    <property type="match status" value="1"/>
</dbReference>
<evidence type="ECO:0000256" key="2">
    <source>
        <dbReference type="SAM" id="Phobius"/>
    </source>
</evidence>
<feature type="domain" description="CBS" evidence="3">
    <location>
        <begin position="329"/>
        <end position="385"/>
    </location>
</feature>
<feature type="domain" description="CBS" evidence="3">
    <location>
        <begin position="241"/>
        <end position="298"/>
    </location>
</feature>
<evidence type="ECO:0000256" key="1">
    <source>
        <dbReference type="PROSITE-ProRule" id="PRU00703"/>
    </source>
</evidence>
<dbReference type="Gene3D" id="3.10.580.10">
    <property type="entry name" value="CBS-domain"/>
    <property type="match status" value="1"/>
</dbReference>
<evidence type="ECO:0000313" key="5">
    <source>
        <dbReference type="Proteomes" id="UP001516061"/>
    </source>
</evidence>
<dbReference type="PROSITE" id="PS51371">
    <property type="entry name" value="CBS"/>
    <property type="match status" value="2"/>
</dbReference>
<accession>A0ABX2G747</accession>
<reference evidence="4 5" key="1">
    <citation type="submission" date="2020-05" db="EMBL/GenBank/DDBJ databases">
        <title>Genomic Encyclopedia of Type Strains, Phase IV (KMG-V): Genome sequencing to study the core and pangenomes of soil and plant-associated prokaryotes.</title>
        <authorList>
            <person name="Whitman W."/>
        </authorList>
    </citation>
    <scope>NUCLEOTIDE SEQUENCE [LARGE SCALE GENOMIC DNA]</scope>
    <source>
        <strain evidence="4 5">C29</strain>
    </source>
</reference>
<dbReference type="InterPro" id="IPR058581">
    <property type="entry name" value="TM_HPP"/>
</dbReference>
<dbReference type="RefSeq" id="WP_286180998.1">
    <property type="nucleotide sequence ID" value="NZ_JABSNM010000024.1"/>
</dbReference>
<sequence>MRIDMKRVLRERLPGLWRPVGMAIDRRERLRVVCGAGLGLGLAAWLSHLLAPWGAPWPWLVAPIGASTVLIFAVPASPLAQPWAVVVGNTVSAAFGVACVRALPHQPELAAALAVAGAIALMLLTRSLHPPGGAAALLMVLVGASDWRVVLAPVALNSVLLVAAGVIYNTATGRRYPHVATPAAAPPSTLETFAEADLDAVLARYNQVLDVPRDDLGELVRAAQEQAHRRRMQTLRCRDLMTPDPHAVEFGTSLQEAWALMRRHRIKALPVVDRYRHLVGIVTQADFLRHAGLDDRPGGLDGIEGRLKRLLQPTPGPRSDKPEVVGQIMTRKVRVVSAERPLADLVPLFSAGGHHHLPIIGPGNRLMGMLTQADLVAALASPGARVITIRD</sequence>
<dbReference type="Pfam" id="PF00571">
    <property type="entry name" value="CBS"/>
    <property type="match status" value="2"/>
</dbReference>
<organism evidence="4 5">
    <name type="scientific">Sphaerotilus uruguayifluvii</name>
    <dbReference type="NCBI Taxonomy" id="2735897"/>
    <lineage>
        <taxon>Bacteria</taxon>
        <taxon>Pseudomonadati</taxon>
        <taxon>Pseudomonadota</taxon>
        <taxon>Betaproteobacteria</taxon>
        <taxon>Burkholderiales</taxon>
        <taxon>Sphaerotilaceae</taxon>
        <taxon>Sphaerotilus</taxon>
    </lineage>
</organism>
<feature type="transmembrane region" description="Helical" evidence="2">
    <location>
        <begin position="109"/>
        <end position="128"/>
    </location>
</feature>
<dbReference type="InterPro" id="IPR000644">
    <property type="entry name" value="CBS_dom"/>
</dbReference>
<keyword evidence="1" id="KW-0129">CBS domain</keyword>
<keyword evidence="5" id="KW-1185">Reference proteome</keyword>
<evidence type="ECO:0000259" key="3">
    <source>
        <dbReference type="PROSITE" id="PS51371"/>
    </source>
</evidence>
<dbReference type="Proteomes" id="UP001516061">
    <property type="component" value="Unassembled WGS sequence"/>
</dbReference>
<protein>
    <submittedName>
        <fullName evidence="4">CBS domain-containing membrane protein</fullName>
    </submittedName>
</protein>
<keyword evidence="2" id="KW-0472">Membrane</keyword>